<accession>A0A218ZF34</accession>
<feature type="disulfide bond" evidence="8">
    <location>
        <begin position="406"/>
        <end position="435"/>
    </location>
</feature>
<feature type="binding site" evidence="7">
    <location>
        <position position="594"/>
    </location>
    <ligand>
        <name>Ca(2+)</name>
        <dbReference type="ChEBI" id="CHEBI:29108"/>
    </ligand>
</feature>
<dbReference type="Pfam" id="PF01532">
    <property type="entry name" value="Glyco_hydro_47"/>
    <property type="match status" value="1"/>
</dbReference>
<keyword evidence="7" id="KW-0106">Calcium</keyword>
<dbReference type="GO" id="GO:0016020">
    <property type="term" value="C:membrane"/>
    <property type="evidence" value="ECO:0007669"/>
    <property type="project" value="InterPro"/>
</dbReference>
<dbReference type="GO" id="GO:0005509">
    <property type="term" value="F:calcium ion binding"/>
    <property type="evidence" value="ECO:0007669"/>
    <property type="project" value="InterPro"/>
</dbReference>
<evidence type="ECO:0000256" key="8">
    <source>
        <dbReference type="PIRSR" id="PIRSR601382-3"/>
    </source>
</evidence>
<name>A0A218ZF34_9HELO</name>
<keyword evidence="11" id="KW-1185">Reference proteome</keyword>
<proteinExistence type="inferred from homology"/>
<dbReference type="GO" id="GO:0036503">
    <property type="term" value="P:ERAD pathway"/>
    <property type="evidence" value="ECO:0007669"/>
    <property type="project" value="UniProtKB-ARBA"/>
</dbReference>
<evidence type="ECO:0000256" key="3">
    <source>
        <dbReference type="ARBA" id="ARBA00007658"/>
    </source>
</evidence>
<dbReference type="EC" id="3.2.1.-" evidence="9"/>
<keyword evidence="7" id="KW-0479">Metal-binding</keyword>
<dbReference type="GO" id="GO:0005975">
    <property type="term" value="P:carbohydrate metabolic process"/>
    <property type="evidence" value="ECO:0007669"/>
    <property type="project" value="InterPro"/>
</dbReference>
<organism evidence="10 11">
    <name type="scientific">Diplocarpon coronariae</name>
    <dbReference type="NCBI Taxonomy" id="2795749"/>
    <lineage>
        <taxon>Eukaryota</taxon>
        <taxon>Fungi</taxon>
        <taxon>Dikarya</taxon>
        <taxon>Ascomycota</taxon>
        <taxon>Pezizomycotina</taxon>
        <taxon>Leotiomycetes</taxon>
        <taxon>Helotiales</taxon>
        <taxon>Drepanopezizaceae</taxon>
        <taxon>Diplocarpon</taxon>
    </lineage>
</organism>
<protein>
    <recommendedName>
        <fullName evidence="9">alpha-1,2-Mannosidase</fullName>
        <ecNumber evidence="9">3.2.1.-</ecNumber>
    </recommendedName>
</protein>
<dbReference type="InterPro" id="IPR036026">
    <property type="entry name" value="Seven-hairpin_glycosidases"/>
</dbReference>
<dbReference type="InParanoid" id="A0A218ZF34"/>
<dbReference type="Gene3D" id="1.50.10.10">
    <property type="match status" value="1"/>
</dbReference>
<dbReference type="EMBL" id="MZNU01000038">
    <property type="protein sequence ID" value="OWP06598.1"/>
    <property type="molecule type" value="Genomic_DNA"/>
</dbReference>
<evidence type="ECO:0000313" key="11">
    <source>
        <dbReference type="Proteomes" id="UP000242519"/>
    </source>
</evidence>
<dbReference type="GO" id="GO:0004571">
    <property type="term" value="F:mannosyl-oligosaccharide 1,2-alpha-mannosidase activity"/>
    <property type="evidence" value="ECO:0007669"/>
    <property type="project" value="InterPro"/>
</dbReference>
<evidence type="ECO:0000256" key="6">
    <source>
        <dbReference type="PIRSR" id="PIRSR601382-1"/>
    </source>
</evidence>
<dbReference type="OrthoDB" id="8118055at2759"/>
<comment type="similarity">
    <text evidence="3 9">Belongs to the glycosyl hydrolase 47 family.</text>
</comment>
<keyword evidence="9" id="KW-0326">Glycosidase</keyword>
<evidence type="ECO:0000256" key="2">
    <source>
        <dbReference type="ARBA" id="ARBA00004922"/>
    </source>
</evidence>
<dbReference type="InterPro" id="IPR012341">
    <property type="entry name" value="6hp_glycosidase-like_sf"/>
</dbReference>
<dbReference type="FunFam" id="1.50.10.10:FF:000037">
    <property type="entry name" value="alpha-1,2-Mannosidase"/>
    <property type="match status" value="1"/>
</dbReference>
<feature type="active site" description="Proton donor" evidence="6">
    <location>
        <position position="186"/>
    </location>
</feature>
<feature type="active site" evidence="6">
    <location>
        <position position="334"/>
    </location>
</feature>
<evidence type="ECO:0000256" key="9">
    <source>
        <dbReference type="RuleBase" id="RU361193"/>
    </source>
</evidence>
<reference evidence="10 11" key="1">
    <citation type="submission" date="2017-04" db="EMBL/GenBank/DDBJ databases">
        <title>Draft genome sequence of Marssonina coronaria NL1: causal agent of apple blotch.</title>
        <authorList>
            <person name="Cheng Q."/>
        </authorList>
    </citation>
    <scope>NUCLEOTIDE SEQUENCE [LARGE SCALE GENOMIC DNA]</scope>
    <source>
        <strain evidence="10 11">NL1</strain>
    </source>
</reference>
<dbReference type="SUPFAM" id="SSF48225">
    <property type="entry name" value="Seven-hairpin glycosidases"/>
    <property type="match status" value="1"/>
</dbReference>
<dbReference type="STRING" id="503106.A0A218ZF34"/>
<evidence type="ECO:0000256" key="7">
    <source>
        <dbReference type="PIRSR" id="PIRSR601382-2"/>
    </source>
</evidence>
<dbReference type="PANTHER" id="PTHR11742">
    <property type="entry name" value="MANNOSYL-OLIGOSACCHARIDE ALPHA-1,2-MANNOSIDASE-RELATED"/>
    <property type="match status" value="1"/>
</dbReference>
<evidence type="ECO:0000256" key="5">
    <source>
        <dbReference type="ARBA" id="ARBA00023157"/>
    </source>
</evidence>
<sequence>MPSDALPSQKLGQKPGLLSLAKKRATRGFLISSLLLCLCFLFLRSGFGKPNLAFNYVPIPIRPERHPSETLIRLPHKSPRKIPKIQHAPVRETAREKRIRESRLEEVRNAFLHSWNGYKEEAWAQDELKPITGGFKTPFCGWAATMVDSLDTLWIMGLKKEFELSLLELKKVDFTNKEDCQINLFETTIRHLGGLLSAWDLSGGSYPILIEKAVELAEVLYTAFDTPNRMPSPHYTWSATDPNRHDHLPSGSVCLAVLGSLSLEFTRLAQITGNDKYYDAVQRVMDELEKWQDNTGLPGMWPAMVKSNFYNESILLGSPSVGSREQYTLGALADSAYEYLPKQFMLLGGQMKSYRNMYEKFIKTAKENLFFRPMTVNDEDILISGNVDLAVGGRPEFKAELQHLTCFAGGMLAIAGKIFNRPEDVVDGGKLADGCVWAYKNTVTGIMPETFLAVPCANTTSCQWDSKEWFQAIQSSGDEMEIRKKIKSESLSPGFVNVRDARYLLRPEAIESVFIMHRITANPYWRESGWNMFKAIQAHTVTKLAHSAVSDVLKGAPDQLDEMESFWLAETLKYFYLLYSENHVVDLDEYVLNTEAHPLRRPR</sequence>
<dbReference type="UniPathway" id="UPA00378"/>
<keyword evidence="4 9" id="KW-0378">Hydrolase</keyword>
<dbReference type="InterPro" id="IPR001382">
    <property type="entry name" value="Glyco_hydro_47"/>
</dbReference>
<dbReference type="PANTHER" id="PTHR11742:SF103">
    <property type="entry name" value="ENDOPLASMIC RETICULUM MANNOSIDASE MNL2-RELATED"/>
    <property type="match status" value="1"/>
</dbReference>
<dbReference type="AlphaFoldDB" id="A0A218ZF34"/>
<dbReference type="PRINTS" id="PR00747">
    <property type="entry name" value="GLYHDRLASE47"/>
</dbReference>
<comment type="pathway">
    <text evidence="2">Protein modification; protein glycosylation.</text>
</comment>
<gene>
    <name evidence="10" type="ORF">B2J93_5077</name>
</gene>
<dbReference type="GO" id="GO:0005783">
    <property type="term" value="C:endoplasmic reticulum"/>
    <property type="evidence" value="ECO:0007669"/>
    <property type="project" value="TreeGrafter"/>
</dbReference>
<feature type="active site" description="Proton donor" evidence="6">
    <location>
        <position position="449"/>
    </location>
</feature>
<feature type="active site" evidence="6">
    <location>
        <position position="508"/>
    </location>
</feature>
<evidence type="ECO:0000256" key="4">
    <source>
        <dbReference type="ARBA" id="ARBA00022801"/>
    </source>
</evidence>
<evidence type="ECO:0000256" key="1">
    <source>
        <dbReference type="ARBA" id="ARBA00001913"/>
    </source>
</evidence>
<keyword evidence="5 8" id="KW-1015">Disulfide bond</keyword>
<dbReference type="Proteomes" id="UP000242519">
    <property type="component" value="Unassembled WGS sequence"/>
</dbReference>
<comment type="caution">
    <text evidence="10">The sequence shown here is derived from an EMBL/GenBank/DDBJ whole genome shotgun (WGS) entry which is preliminary data.</text>
</comment>
<comment type="cofactor">
    <cofactor evidence="1 7">
        <name>Ca(2+)</name>
        <dbReference type="ChEBI" id="CHEBI:29108"/>
    </cofactor>
</comment>
<dbReference type="InterPro" id="IPR050749">
    <property type="entry name" value="Glycosyl_Hydrolase_47"/>
</dbReference>
<evidence type="ECO:0000313" key="10">
    <source>
        <dbReference type="EMBL" id="OWP06598.1"/>
    </source>
</evidence>